<dbReference type="AlphaFoldDB" id="G9X078"/>
<dbReference type="CDD" id="cd24049">
    <property type="entry name" value="ASKHA_NBD_PilM"/>
    <property type="match status" value="1"/>
</dbReference>
<dbReference type="InterPro" id="IPR050696">
    <property type="entry name" value="FtsA/MreB"/>
</dbReference>
<reference evidence="2 3" key="1">
    <citation type="submission" date="2011-08" db="EMBL/GenBank/DDBJ databases">
        <title>The Genome Sequence of Eubacteriaceae bacterium ACC19a.</title>
        <authorList>
            <consortium name="The Broad Institute Genome Sequencing Platform"/>
            <person name="Earl A."/>
            <person name="Ward D."/>
            <person name="Feldgarden M."/>
            <person name="Gevers D."/>
            <person name="Sizova M."/>
            <person name="Hazen A."/>
            <person name="Epstein S."/>
            <person name="Young S.K."/>
            <person name="Zeng Q."/>
            <person name="Gargeya S."/>
            <person name="Fitzgerald M."/>
            <person name="Haas B."/>
            <person name="Abouelleil A."/>
            <person name="Alvarado L."/>
            <person name="Arachchi H.M."/>
            <person name="Berlin A."/>
            <person name="Brown A."/>
            <person name="Chapman S.B."/>
            <person name="Chen Z."/>
            <person name="Dunbar C."/>
            <person name="Freedman E."/>
            <person name="Gearin G."/>
            <person name="Gellesch M."/>
            <person name="Goldberg J."/>
            <person name="Griggs A."/>
            <person name="Gujja S."/>
            <person name="Heiman D."/>
            <person name="Howarth C."/>
            <person name="Larson L."/>
            <person name="Lui A."/>
            <person name="MacDonald P.J.P."/>
            <person name="Montmayeur A."/>
            <person name="Murphy C."/>
            <person name="Neiman D."/>
            <person name="Pearson M."/>
            <person name="Priest M."/>
            <person name="Roberts A."/>
            <person name="Saif S."/>
            <person name="Shea T."/>
            <person name="Shenoy N."/>
            <person name="Sisk P."/>
            <person name="Stolte C."/>
            <person name="Sykes S."/>
            <person name="Wortman J."/>
            <person name="Nusbaum C."/>
            <person name="Birren B."/>
        </authorList>
    </citation>
    <scope>NUCLEOTIDE SEQUENCE [LARGE SCALE GENOMIC DNA]</scope>
    <source>
        <strain evidence="2 3">ACC19a</strain>
    </source>
</reference>
<evidence type="ECO:0000313" key="2">
    <source>
        <dbReference type="EMBL" id="EHL15498.1"/>
    </source>
</evidence>
<dbReference type="HOGENOM" id="CLU_050686_3_1_9"/>
<sequence length="340" mass="38554">MKLTKAKLGVSAKKKDIKCLSIDIGTKYVKCVTGQRINNKLKIDKTFKIKLPDDIYENGHIKNTDEMKSILQKALSDNGVKIKQVICTIESSYAIKREIIVPAVEGEDLSEMVSYEIGQYLPIDINSYVLQYKIAREFEEDNVKKYELFVVALAKDIVGTIYNTLVDIGLEPYALDIHSNAVDKLSSEYNLINGADDKESTIAFIDIGYQNINVIIIEKGIYRFNRLIKNGTMDFEISDSNIDEIKSIDEIADNTAILENWISEIDKVFKYYTSRSVDNIIDKIYIYGGISVMKGLDTYISERLNIPVEKVKSIQDVDLISYDEDTLSDYLNAISAVIRL</sequence>
<dbReference type="SUPFAM" id="SSF53067">
    <property type="entry name" value="Actin-like ATPase domain"/>
    <property type="match status" value="2"/>
</dbReference>
<dbReference type="Pfam" id="PF11104">
    <property type="entry name" value="PilM_2"/>
    <property type="match status" value="1"/>
</dbReference>
<dbReference type="GO" id="GO:0051301">
    <property type="term" value="P:cell division"/>
    <property type="evidence" value="ECO:0007669"/>
    <property type="project" value="InterPro"/>
</dbReference>
<proteinExistence type="predicted"/>
<feature type="domain" description="SHS2" evidence="1">
    <location>
        <begin position="19"/>
        <end position="182"/>
    </location>
</feature>
<dbReference type="InterPro" id="IPR005883">
    <property type="entry name" value="PilM"/>
</dbReference>
<gene>
    <name evidence="2" type="ORF">HMPREF9629_00237</name>
</gene>
<name>G9X078_9FIRM</name>
<dbReference type="PIRSF" id="PIRSF019169">
    <property type="entry name" value="PilM"/>
    <property type="match status" value="1"/>
</dbReference>
<dbReference type="BioCyc" id="EBAC796937-HMP:GMGH-237-MONOMER"/>
<dbReference type="InterPro" id="IPR003494">
    <property type="entry name" value="SHS2_FtsA"/>
</dbReference>
<dbReference type="PATRIC" id="fig|796937.3.peg.1025"/>
<accession>G9X078</accession>
<dbReference type="SMART" id="SM00842">
    <property type="entry name" value="FtsA"/>
    <property type="match status" value="1"/>
</dbReference>
<evidence type="ECO:0000259" key="1">
    <source>
        <dbReference type="SMART" id="SM00842"/>
    </source>
</evidence>
<dbReference type="PANTHER" id="PTHR32432:SF3">
    <property type="entry name" value="ETHANOLAMINE UTILIZATION PROTEIN EUTJ"/>
    <property type="match status" value="1"/>
</dbReference>
<dbReference type="Gene3D" id="3.30.420.40">
    <property type="match status" value="2"/>
</dbReference>
<evidence type="ECO:0000313" key="3">
    <source>
        <dbReference type="Proteomes" id="UP000006437"/>
    </source>
</evidence>
<dbReference type="InterPro" id="IPR043129">
    <property type="entry name" value="ATPase_NBD"/>
</dbReference>
<dbReference type="PANTHER" id="PTHR32432">
    <property type="entry name" value="CELL DIVISION PROTEIN FTSA-RELATED"/>
    <property type="match status" value="1"/>
</dbReference>
<protein>
    <recommendedName>
        <fullName evidence="1">SHS2 domain-containing protein</fullName>
    </recommendedName>
</protein>
<dbReference type="Gene3D" id="3.30.1490.300">
    <property type="match status" value="1"/>
</dbReference>
<dbReference type="RefSeq" id="WP_009524474.1">
    <property type="nucleotide sequence ID" value="NZ_JH414546.1"/>
</dbReference>
<comment type="caution">
    <text evidence="2">The sequence shown here is derived from an EMBL/GenBank/DDBJ whole genome shotgun (WGS) entry which is preliminary data.</text>
</comment>
<dbReference type="Proteomes" id="UP000006437">
    <property type="component" value="Unassembled WGS sequence"/>
</dbReference>
<organism evidence="2 3">
    <name type="scientific">Peptoanaerobacter stomatis</name>
    <dbReference type="NCBI Taxonomy" id="796937"/>
    <lineage>
        <taxon>Bacteria</taxon>
        <taxon>Bacillati</taxon>
        <taxon>Bacillota</taxon>
        <taxon>Clostridia</taxon>
        <taxon>Peptostreptococcales</taxon>
        <taxon>Filifactoraceae</taxon>
        <taxon>Peptoanaerobacter</taxon>
    </lineage>
</organism>
<dbReference type="EMBL" id="AFZE01000012">
    <property type="protein sequence ID" value="EHL15498.1"/>
    <property type="molecule type" value="Genomic_DNA"/>
</dbReference>